<sequence>MFPVQVRIIRSIKNSPAGTLRTFSVPDSYSVRVGCYVRIIFHEKQLARHCEVVCVQKFNLLSTHKNPHTTKILELVLFRQEL</sequence>
<dbReference type="EMBL" id="CM000881">
    <property type="protein sequence ID" value="KQK09845.1"/>
    <property type="molecule type" value="Genomic_DNA"/>
</dbReference>
<reference evidence="2" key="3">
    <citation type="submission" date="2018-08" db="UniProtKB">
        <authorList>
            <consortium name="EnsemblPlants"/>
        </authorList>
    </citation>
    <scope>IDENTIFICATION</scope>
    <source>
        <strain evidence="2">cv. Bd21</strain>
    </source>
</reference>
<reference evidence="1 2" key="1">
    <citation type="journal article" date="2010" name="Nature">
        <title>Genome sequencing and analysis of the model grass Brachypodium distachyon.</title>
        <authorList>
            <consortium name="International Brachypodium Initiative"/>
        </authorList>
    </citation>
    <scope>NUCLEOTIDE SEQUENCE [LARGE SCALE GENOMIC DNA]</scope>
    <source>
        <strain evidence="1 2">Bd21</strain>
    </source>
</reference>
<reference evidence="1" key="2">
    <citation type="submission" date="2017-06" db="EMBL/GenBank/DDBJ databases">
        <title>WGS assembly of Brachypodium distachyon.</title>
        <authorList>
            <consortium name="The International Brachypodium Initiative"/>
            <person name="Lucas S."/>
            <person name="Harmon-Smith M."/>
            <person name="Lail K."/>
            <person name="Tice H."/>
            <person name="Grimwood J."/>
            <person name="Bruce D."/>
            <person name="Barry K."/>
            <person name="Shu S."/>
            <person name="Lindquist E."/>
            <person name="Wang M."/>
            <person name="Pitluck S."/>
            <person name="Vogel J.P."/>
            <person name="Garvin D.F."/>
            <person name="Mockler T.C."/>
            <person name="Schmutz J."/>
            <person name="Rokhsar D."/>
            <person name="Bevan M.W."/>
        </authorList>
    </citation>
    <scope>NUCLEOTIDE SEQUENCE</scope>
    <source>
        <strain evidence="1">Bd21</strain>
    </source>
</reference>
<dbReference type="Gramene" id="KQK09845">
    <property type="protein sequence ID" value="KQK09845"/>
    <property type="gene ID" value="BRADI_2g50532v3"/>
</dbReference>
<dbReference type="AlphaFoldDB" id="I1HRT8"/>
<dbReference type="HOGENOM" id="CLU_2561424_0_0_1"/>
<proteinExistence type="predicted"/>
<name>I1HRT8_BRADI</name>
<dbReference type="Proteomes" id="UP000008810">
    <property type="component" value="Chromosome 2"/>
</dbReference>
<organism evidence="2">
    <name type="scientific">Brachypodium distachyon</name>
    <name type="common">Purple false brome</name>
    <name type="synonym">Trachynia distachya</name>
    <dbReference type="NCBI Taxonomy" id="15368"/>
    <lineage>
        <taxon>Eukaryota</taxon>
        <taxon>Viridiplantae</taxon>
        <taxon>Streptophyta</taxon>
        <taxon>Embryophyta</taxon>
        <taxon>Tracheophyta</taxon>
        <taxon>Spermatophyta</taxon>
        <taxon>Magnoliopsida</taxon>
        <taxon>Liliopsida</taxon>
        <taxon>Poales</taxon>
        <taxon>Poaceae</taxon>
        <taxon>BOP clade</taxon>
        <taxon>Pooideae</taxon>
        <taxon>Stipodae</taxon>
        <taxon>Brachypodieae</taxon>
        <taxon>Brachypodium</taxon>
    </lineage>
</organism>
<protein>
    <submittedName>
        <fullName evidence="1 2">Uncharacterized protein</fullName>
    </submittedName>
</protein>
<keyword evidence="3" id="KW-1185">Reference proteome</keyword>
<dbReference type="EnsemblPlants" id="KQK09845">
    <property type="protein sequence ID" value="KQK09845"/>
    <property type="gene ID" value="BRADI_2g50532v3"/>
</dbReference>
<dbReference type="InParanoid" id="I1HRT8"/>
<accession>I1HRT8</accession>
<gene>
    <name evidence="1" type="ORF">BRADI_2g50532v3</name>
</gene>
<evidence type="ECO:0000313" key="3">
    <source>
        <dbReference type="Proteomes" id="UP000008810"/>
    </source>
</evidence>
<evidence type="ECO:0000313" key="2">
    <source>
        <dbReference type="EnsemblPlants" id="KQK09845"/>
    </source>
</evidence>
<evidence type="ECO:0000313" key="1">
    <source>
        <dbReference type="EMBL" id="KQK09845.1"/>
    </source>
</evidence>